<dbReference type="HOGENOM" id="CLU_088957_3_0_2"/>
<keyword evidence="3" id="KW-0812">Transmembrane</keyword>
<dbReference type="eggNOG" id="arCOG03626">
    <property type="taxonomic scope" value="Archaea"/>
</dbReference>
<protein>
    <submittedName>
        <fullName evidence="6">Hydrogenase 4 membrane component (E)-like protein</fullName>
    </submittedName>
</protein>
<evidence type="ECO:0000256" key="4">
    <source>
        <dbReference type="ARBA" id="ARBA00022989"/>
    </source>
</evidence>
<evidence type="ECO:0000313" key="7">
    <source>
        <dbReference type="Proteomes" id="UP000001400"/>
    </source>
</evidence>
<evidence type="ECO:0000256" key="3">
    <source>
        <dbReference type="ARBA" id="ARBA00022692"/>
    </source>
</evidence>
<reference evidence="6" key="1">
    <citation type="submission" date="2010-02" db="EMBL/GenBank/DDBJ databases">
        <title>Complete sequence of Aciduliprofundum boonei T469.</title>
        <authorList>
            <consortium name="US DOE Joint Genome Institute"/>
            <person name="Lucas S."/>
            <person name="Copeland A."/>
            <person name="Lapidus A."/>
            <person name="Cheng J.-F."/>
            <person name="Bruce D."/>
            <person name="Goodwin L."/>
            <person name="Pitluck S."/>
            <person name="Saunders E."/>
            <person name="Detter J.C."/>
            <person name="Han C."/>
            <person name="Tapia R."/>
            <person name="Land M."/>
            <person name="Hauser L."/>
            <person name="Kyrpides N."/>
            <person name="Mikhailova N."/>
            <person name="Flores G."/>
            <person name="Reysenbach A.-L."/>
            <person name="Woyke T."/>
        </authorList>
    </citation>
    <scope>NUCLEOTIDE SEQUENCE</scope>
    <source>
        <strain evidence="6">T469</strain>
    </source>
</reference>
<dbReference type="STRING" id="439481.Aboo_0777"/>
<dbReference type="GeneID" id="8827727"/>
<comment type="subcellular location">
    <subcellularLocation>
        <location evidence="1">Cell membrane</location>
        <topology evidence="1">Multi-pass membrane protein</topology>
    </subcellularLocation>
</comment>
<name>B5I9E5_ACIB4</name>
<evidence type="ECO:0000256" key="1">
    <source>
        <dbReference type="ARBA" id="ARBA00004651"/>
    </source>
</evidence>
<dbReference type="InterPro" id="IPR038730">
    <property type="entry name" value="HyfE-like"/>
</dbReference>
<sequence>MIAYEATIDFLGVLILLYGFVIIAENYIHSVIRHLQAQTIILSLLIGIVGFYLRMWELIALAIFTLIFRAWLIPNILLKDIKKERVWEHREFGAKAKSSLIAGIITAIVGIIAYLVIYNVIGTWKGMIPFILLLFGLLIIVMRRNALAQISGYIVEENALLYLGIVFYPIGFLLEVGILLDVIGAVLLAVILSAEKEYGPMEIEELAG</sequence>
<evidence type="ECO:0000313" key="6">
    <source>
        <dbReference type="EMBL" id="ADD08586.1"/>
    </source>
</evidence>
<dbReference type="AlphaFoldDB" id="B5I9E5"/>
<dbReference type="OrthoDB" id="99777at2157"/>
<keyword evidence="2" id="KW-1003">Cell membrane</keyword>
<accession>B5I9E5</accession>
<keyword evidence="5" id="KW-0472">Membrane</keyword>
<dbReference type="EMBL" id="CP001941">
    <property type="protein sequence ID" value="ADD08586.1"/>
    <property type="molecule type" value="Genomic_DNA"/>
</dbReference>
<organism evidence="6 7">
    <name type="scientific">Aciduliprofundum boonei (strain DSM 19572 / T469)</name>
    <dbReference type="NCBI Taxonomy" id="439481"/>
    <lineage>
        <taxon>Archaea</taxon>
        <taxon>Methanobacteriati</taxon>
        <taxon>Thermoplasmatota</taxon>
        <taxon>DHVE2 group</taxon>
        <taxon>Candidatus Aciduliprofundum</taxon>
    </lineage>
</organism>
<dbReference type="KEGG" id="abi:Aboo_0777"/>
<evidence type="ECO:0000256" key="5">
    <source>
        <dbReference type="ARBA" id="ARBA00023136"/>
    </source>
</evidence>
<dbReference type="GO" id="GO:0005886">
    <property type="term" value="C:plasma membrane"/>
    <property type="evidence" value="ECO:0007669"/>
    <property type="project" value="UniProtKB-SubCell"/>
</dbReference>
<gene>
    <name evidence="6" type="ordered locus">Aboo_0777</name>
</gene>
<keyword evidence="4" id="KW-1133">Transmembrane helix</keyword>
<keyword evidence="7" id="KW-1185">Reference proteome</keyword>
<dbReference type="PANTHER" id="PTHR38601:SF1">
    <property type="entry name" value="HYDROGENASE-4 COMPONENT E"/>
    <property type="match status" value="1"/>
</dbReference>
<proteinExistence type="predicted"/>
<evidence type="ECO:0000256" key="2">
    <source>
        <dbReference type="ARBA" id="ARBA00022475"/>
    </source>
</evidence>
<dbReference type="RefSeq" id="WP_008082341.1">
    <property type="nucleotide sequence ID" value="NC_013926.1"/>
</dbReference>
<dbReference type="PANTHER" id="PTHR38601">
    <property type="entry name" value="HYDROGENASE-4 COMPONENT E"/>
    <property type="match status" value="1"/>
</dbReference>
<dbReference type="Proteomes" id="UP000001400">
    <property type="component" value="Chromosome"/>
</dbReference>